<dbReference type="OrthoDB" id="6368165at2759"/>
<accession>A0A423STV4</accession>
<evidence type="ECO:0000313" key="4">
    <source>
        <dbReference type="Proteomes" id="UP000283509"/>
    </source>
</evidence>
<feature type="region of interest" description="Disordered" evidence="1">
    <location>
        <begin position="170"/>
        <end position="200"/>
    </location>
</feature>
<feature type="chain" id="PRO_5019138333" evidence="2">
    <location>
        <begin position="30"/>
        <end position="295"/>
    </location>
</feature>
<reference evidence="3 4" key="1">
    <citation type="submission" date="2018-04" db="EMBL/GenBank/DDBJ databases">
        <authorList>
            <person name="Zhang X."/>
            <person name="Yuan J."/>
            <person name="Li F."/>
            <person name="Xiang J."/>
        </authorList>
    </citation>
    <scope>NUCLEOTIDE SEQUENCE [LARGE SCALE GENOMIC DNA]</scope>
    <source>
        <tissue evidence="3">Muscle</tissue>
    </source>
</reference>
<sequence>MTSRSMLHLSSGMNVFLVTVLWSITLAVAEDQGDPRVMVLSSLAKKLASDTRREAVSDMTTATRHEEILRGLSLSKAQVHPWPVPMGAWFRGGRLQRPEDLHRPRPSRKVPLEGDPSNDIQKVFRQEPEAEDFPPAAGKSFHNSSGKGILRGPAAWDLDSALASEEANYSLNATEETEEELDRRQGSAREGGPTEETLVDDSVVQEPVVLPVTEGKNRGGHDYGLPKELMPIHPGGGSKFEDLEKEKLERAKMAQTKLEDDDTENGNSYDAEGLYSSASLPSLSTHLLEIIVCLI</sequence>
<feature type="region of interest" description="Disordered" evidence="1">
    <location>
        <begin position="95"/>
        <end position="118"/>
    </location>
</feature>
<feature type="region of interest" description="Disordered" evidence="1">
    <location>
        <begin position="213"/>
        <end position="238"/>
    </location>
</feature>
<keyword evidence="2" id="KW-0732">Signal</keyword>
<dbReference type="EMBL" id="QCYY01002795">
    <property type="protein sequence ID" value="ROT67591.1"/>
    <property type="molecule type" value="Genomic_DNA"/>
</dbReference>
<proteinExistence type="predicted"/>
<feature type="region of interest" description="Disordered" evidence="1">
    <location>
        <begin position="251"/>
        <end position="270"/>
    </location>
</feature>
<evidence type="ECO:0000256" key="1">
    <source>
        <dbReference type="SAM" id="MobiDB-lite"/>
    </source>
</evidence>
<dbReference type="AlphaFoldDB" id="A0A423STV4"/>
<gene>
    <name evidence="3" type="ORF">C7M84_014315</name>
</gene>
<organism evidence="3 4">
    <name type="scientific">Penaeus vannamei</name>
    <name type="common">Whiteleg shrimp</name>
    <name type="synonym">Litopenaeus vannamei</name>
    <dbReference type="NCBI Taxonomy" id="6689"/>
    <lineage>
        <taxon>Eukaryota</taxon>
        <taxon>Metazoa</taxon>
        <taxon>Ecdysozoa</taxon>
        <taxon>Arthropoda</taxon>
        <taxon>Crustacea</taxon>
        <taxon>Multicrustacea</taxon>
        <taxon>Malacostraca</taxon>
        <taxon>Eumalacostraca</taxon>
        <taxon>Eucarida</taxon>
        <taxon>Decapoda</taxon>
        <taxon>Dendrobranchiata</taxon>
        <taxon>Penaeoidea</taxon>
        <taxon>Penaeidae</taxon>
        <taxon>Penaeus</taxon>
    </lineage>
</organism>
<dbReference type="Proteomes" id="UP000283509">
    <property type="component" value="Unassembled WGS sequence"/>
</dbReference>
<protein>
    <submittedName>
        <fullName evidence="3">Uncharacterized protein</fullName>
    </submittedName>
</protein>
<reference evidence="3 4" key="2">
    <citation type="submission" date="2019-01" db="EMBL/GenBank/DDBJ databases">
        <title>The decoding of complex shrimp genome reveals the adaptation for benthos swimmer, frequently molting mechanism and breeding impact on genome.</title>
        <authorList>
            <person name="Sun Y."/>
            <person name="Gao Y."/>
            <person name="Yu Y."/>
        </authorList>
    </citation>
    <scope>NUCLEOTIDE SEQUENCE [LARGE SCALE GENOMIC DNA]</scope>
    <source>
        <tissue evidence="3">Muscle</tissue>
    </source>
</reference>
<keyword evidence="4" id="KW-1185">Reference proteome</keyword>
<evidence type="ECO:0000313" key="3">
    <source>
        <dbReference type="EMBL" id="ROT67591.1"/>
    </source>
</evidence>
<name>A0A423STV4_PENVA</name>
<evidence type="ECO:0000256" key="2">
    <source>
        <dbReference type="SAM" id="SignalP"/>
    </source>
</evidence>
<comment type="caution">
    <text evidence="3">The sequence shown here is derived from an EMBL/GenBank/DDBJ whole genome shotgun (WGS) entry which is preliminary data.</text>
</comment>
<feature type="signal peptide" evidence="2">
    <location>
        <begin position="1"/>
        <end position="29"/>
    </location>
</feature>
<feature type="compositionally biased region" description="Basic and acidic residues" evidence="1">
    <location>
        <begin position="215"/>
        <end position="225"/>
    </location>
</feature>